<organism evidence="3 4">
    <name type="scientific">Sulfobacillus acidophilus</name>
    <dbReference type="NCBI Taxonomy" id="53633"/>
    <lineage>
        <taxon>Bacteria</taxon>
        <taxon>Bacillati</taxon>
        <taxon>Bacillota</taxon>
        <taxon>Clostridia</taxon>
        <taxon>Eubacteriales</taxon>
        <taxon>Clostridiales Family XVII. Incertae Sedis</taxon>
        <taxon>Sulfobacillus</taxon>
    </lineage>
</organism>
<dbReference type="SUPFAM" id="SSF51735">
    <property type="entry name" value="NAD(P)-binding Rossmann-fold domains"/>
    <property type="match status" value="1"/>
</dbReference>
<dbReference type="Gene3D" id="3.40.50.720">
    <property type="entry name" value="NAD(P)-binding Rossmann-like Domain"/>
    <property type="match status" value="1"/>
</dbReference>
<reference evidence="3 4" key="1">
    <citation type="journal article" date="2014" name="BMC Genomics">
        <title>Comparison of environmental and isolate Sulfobacillus genomes reveals diverse carbon, sulfur, nitrogen, and hydrogen metabolisms.</title>
        <authorList>
            <person name="Justice N.B."/>
            <person name="Norman A."/>
            <person name="Brown C.T."/>
            <person name="Singh A."/>
            <person name="Thomas B.C."/>
            <person name="Banfield J.F."/>
        </authorList>
    </citation>
    <scope>NUCLEOTIDE SEQUENCE [LARGE SCALE GENOMIC DNA]</scope>
    <source>
        <strain evidence="3">AMDSBA3</strain>
    </source>
</reference>
<dbReference type="PANTHER" id="PTHR42760">
    <property type="entry name" value="SHORT-CHAIN DEHYDROGENASES/REDUCTASES FAMILY MEMBER"/>
    <property type="match status" value="1"/>
</dbReference>
<protein>
    <recommendedName>
        <fullName evidence="5">Short-chain dehydrogenase</fullName>
    </recommendedName>
</protein>
<sequence length="276" mass="29085">MRLENRVAIITGGAGAIGSATAFAMAREGASIAIVDLKEEQSEILADQIVANGGRAVAVPADVRVADDVDRAIESALARFGRLDIMFNNAGLAIVKAATDHSDDDWNLVIDTDLRGTFFGCRAAANVMLPNKAGCILNTASIIGTEGFSYRAAYSAAKAGVINLTRTLASEWALDGVRVNAIVPGYILTEGFENLDDSSVLNLDNMRRRIPMGRLGSPADVASAAVFLASDEASYITGVALPVDGGYTAYGGAEPIPSRPYVRMDRRIESLEQKSG</sequence>
<dbReference type="InterPro" id="IPR020904">
    <property type="entry name" value="Sc_DH/Rdtase_CS"/>
</dbReference>
<evidence type="ECO:0000256" key="2">
    <source>
        <dbReference type="ARBA" id="ARBA00023002"/>
    </source>
</evidence>
<comment type="similarity">
    <text evidence="1">Belongs to the short-chain dehydrogenases/reductases (SDR) family.</text>
</comment>
<dbReference type="Proteomes" id="UP000241848">
    <property type="component" value="Unassembled WGS sequence"/>
</dbReference>
<dbReference type="FunFam" id="3.40.50.720:FF:000084">
    <property type="entry name" value="Short-chain dehydrogenase reductase"/>
    <property type="match status" value="1"/>
</dbReference>
<evidence type="ECO:0008006" key="5">
    <source>
        <dbReference type="Google" id="ProtNLM"/>
    </source>
</evidence>
<evidence type="ECO:0000256" key="1">
    <source>
        <dbReference type="ARBA" id="ARBA00006484"/>
    </source>
</evidence>
<gene>
    <name evidence="3" type="ORF">C7B45_09830</name>
</gene>
<dbReference type="AlphaFoldDB" id="A0A2T2WHI1"/>
<comment type="caution">
    <text evidence="3">The sequence shown here is derived from an EMBL/GenBank/DDBJ whole genome shotgun (WGS) entry which is preliminary data.</text>
</comment>
<dbReference type="InterPro" id="IPR002347">
    <property type="entry name" value="SDR_fam"/>
</dbReference>
<dbReference type="PROSITE" id="PS00061">
    <property type="entry name" value="ADH_SHORT"/>
    <property type="match status" value="1"/>
</dbReference>
<dbReference type="CDD" id="cd05233">
    <property type="entry name" value="SDR_c"/>
    <property type="match status" value="1"/>
</dbReference>
<dbReference type="EMBL" id="PXYV01000029">
    <property type="protein sequence ID" value="PSR21694.1"/>
    <property type="molecule type" value="Genomic_DNA"/>
</dbReference>
<evidence type="ECO:0000313" key="4">
    <source>
        <dbReference type="Proteomes" id="UP000241848"/>
    </source>
</evidence>
<dbReference type="NCBIfam" id="NF005559">
    <property type="entry name" value="PRK07231.1"/>
    <property type="match status" value="1"/>
</dbReference>
<dbReference type="GO" id="GO:0008206">
    <property type="term" value="P:bile acid metabolic process"/>
    <property type="evidence" value="ECO:0007669"/>
    <property type="project" value="UniProtKB-ARBA"/>
</dbReference>
<name>A0A2T2WHI1_9FIRM</name>
<proteinExistence type="inferred from homology"/>
<keyword evidence="2" id="KW-0560">Oxidoreductase</keyword>
<dbReference type="PRINTS" id="PR00080">
    <property type="entry name" value="SDRFAMILY"/>
</dbReference>
<evidence type="ECO:0000313" key="3">
    <source>
        <dbReference type="EMBL" id="PSR21694.1"/>
    </source>
</evidence>
<dbReference type="PRINTS" id="PR00081">
    <property type="entry name" value="GDHRDH"/>
</dbReference>
<dbReference type="Pfam" id="PF13561">
    <property type="entry name" value="adh_short_C2"/>
    <property type="match status" value="1"/>
</dbReference>
<dbReference type="InterPro" id="IPR036291">
    <property type="entry name" value="NAD(P)-bd_dom_sf"/>
</dbReference>
<accession>A0A2T2WHI1</accession>
<dbReference type="GO" id="GO:0016616">
    <property type="term" value="F:oxidoreductase activity, acting on the CH-OH group of donors, NAD or NADP as acceptor"/>
    <property type="evidence" value="ECO:0007669"/>
    <property type="project" value="TreeGrafter"/>
</dbReference>
<dbReference type="PANTHER" id="PTHR42760:SF115">
    <property type="entry name" value="3-OXOACYL-[ACYL-CARRIER-PROTEIN] REDUCTASE FABG"/>
    <property type="match status" value="1"/>
</dbReference>